<dbReference type="Pfam" id="PF00994">
    <property type="entry name" value="MoCF_biosynth"/>
    <property type="match status" value="1"/>
</dbReference>
<dbReference type="Gene3D" id="3.40.980.10">
    <property type="entry name" value="MoaB/Mog-like domain"/>
    <property type="match status" value="1"/>
</dbReference>
<evidence type="ECO:0000256" key="1">
    <source>
        <dbReference type="ARBA" id="ARBA00003487"/>
    </source>
</evidence>
<comment type="function">
    <text evidence="1">May be involved in the biosynthesis of molybdopterin.</text>
</comment>
<feature type="compositionally biased region" description="Low complexity" evidence="5">
    <location>
        <begin position="184"/>
        <end position="198"/>
    </location>
</feature>
<dbReference type="SUPFAM" id="SSF53218">
    <property type="entry name" value="Molybdenum cofactor biosynthesis proteins"/>
    <property type="match status" value="1"/>
</dbReference>
<evidence type="ECO:0000259" key="6">
    <source>
        <dbReference type="SMART" id="SM00852"/>
    </source>
</evidence>
<evidence type="ECO:0000256" key="4">
    <source>
        <dbReference type="ARBA" id="ARBA00015262"/>
    </source>
</evidence>
<feature type="region of interest" description="Disordered" evidence="5">
    <location>
        <begin position="176"/>
        <end position="242"/>
    </location>
</feature>
<gene>
    <name evidence="7" type="ORF">DFI_06275</name>
</gene>
<dbReference type="NCBIfam" id="TIGR00177">
    <property type="entry name" value="molyb_syn"/>
    <property type="match status" value="1"/>
</dbReference>
<evidence type="ECO:0000313" key="7">
    <source>
        <dbReference type="EMBL" id="ASN80658.1"/>
    </source>
</evidence>
<keyword evidence="8" id="KW-1185">Reference proteome</keyword>
<comment type="similarity">
    <text evidence="3">Belongs to the MoaB/Mog family.</text>
</comment>
<proteinExistence type="inferred from homology"/>
<dbReference type="InterPro" id="IPR036425">
    <property type="entry name" value="MoaB/Mog-like_dom_sf"/>
</dbReference>
<dbReference type="PANTHER" id="PTHR43232">
    <property type="entry name" value="MOLYBDENUM COFACTOR BIOSYNTHESIS PROTEIN B"/>
    <property type="match status" value="1"/>
</dbReference>
<feature type="region of interest" description="Disordered" evidence="5">
    <location>
        <begin position="1"/>
        <end position="22"/>
    </location>
</feature>
<dbReference type="RefSeq" id="WP_051307642.1">
    <property type="nucleotide sequence ID" value="NZ_CP021081.1"/>
</dbReference>
<dbReference type="FunFam" id="3.40.980.10:FF:000006">
    <property type="entry name" value="Molybdenum cofactor biosynthesis protein B"/>
    <property type="match status" value="1"/>
</dbReference>
<dbReference type="AlphaFoldDB" id="A0A221SVK1"/>
<dbReference type="GO" id="GO:0006777">
    <property type="term" value="P:Mo-molybdopterin cofactor biosynthetic process"/>
    <property type="evidence" value="ECO:0007669"/>
    <property type="project" value="InterPro"/>
</dbReference>
<dbReference type="SMART" id="SM00852">
    <property type="entry name" value="MoCF_biosynth"/>
    <property type="match status" value="1"/>
</dbReference>
<dbReference type="KEGG" id="dfc:DFI_06275"/>
<comment type="pathway">
    <text evidence="2">Cofactor biosynthesis; molybdopterin biosynthesis.</text>
</comment>
<protein>
    <recommendedName>
        <fullName evidence="4">Molybdenum cofactor biosynthesis protein B</fullName>
    </recommendedName>
</protein>
<evidence type="ECO:0000313" key="8">
    <source>
        <dbReference type="Proteomes" id="UP000259030"/>
    </source>
</evidence>
<dbReference type="GO" id="GO:0005829">
    <property type="term" value="C:cytosol"/>
    <property type="evidence" value="ECO:0007669"/>
    <property type="project" value="TreeGrafter"/>
</dbReference>
<dbReference type="InterPro" id="IPR012245">
    <property type="entry name" value="MoaB"/>
</dbReference>
<feature type="domain" description="MoaB/Mog" evidence="6">
    <location>
        <begin position="30"/>
        <end position="172"/>
    </location>
</feature>
<accession>A0A221SVK1</accession>
<dbReference type="Proteomes" id="UP000259030">
    <property type="component" value="Chromosome"/>
</dbReference>
<sequence length="242" mass="24903">MTLLPPDGTRPDSASSQEHRAAAPASVRVAVITVSDTRQEATDQSGAYLHRELLAAGHQVVARRIVRDDAVEIRSALVALTREATVVLVTGGTGVTGRDVTVPVVESLLTKPMPGFGELFRMLSYAQVGGAAMFSRATAGLVRGAAVFSMPGSLNAVQTAWEQILKDQIGHVAHEVQRHGQPLTTGVPPVGSTTTGAGMAPGTVGLSPTGFSASPERQAGGTPGASGGLGRHTGADDRERGR</sequence>
<evidence type="ECO:0000256" key="3">
    <source>
        <dbReference type="ARBA" id="ARBA00006112"/>
    </source>
</evidence>
<dbReference type="CDD" id="cd00886">
    <property type="entry name" value="MogA_MoaB"/>
    <property type="match status" value="1"/>
</dbReference>
<feature type="compositionally biased region" description="Gly residues" evidence="5">
    <location>
        <begin position="221"/>
        <end position="231"/>
    </location>
</feature>
<feature type="compositionally biased region" description="Basic and acidic residues" evidence="5">
    <location>
        <begin position="233"/>
        <end position="242"/>
    </location>
</feature>
<dbReference type="EMBL" id="CP021081">
    <property type="protein sequence ID" value="ASN80658.1"/>
    <property type="molecule type" value="Genomic_DNA"/>
</dbReference>
<dbReference type="InterPro" id="IPR001453">
    <property type="entry name" value="MoaB/Mog_dom"/>
</dbReference>
<evidence type="ECO:0000256" key="5">
    <source>
        <dbReference type="SAM" id="MobiDB-lite"/>
    </source>
</evidence>
<organism evidence="7 8">
    <name type="scientific">Deinococcus ficus</name>
    <dbReference type="NCBI Taxonomy" id="317577"/>
    <lineage>
        <taxon>Bacteria</taxon>
        <taxon>Thermotogati</taxon>
        <taxon>Deinococcota</taxon>
        <taxon>Deinococci</taxon>
        <taxon>Deinococcales</taxon>
        <taxon>Deinococcaceae</taxon>
        <taxon>Deinococcus</taxon>
    </lineage>
</organism>
<dbReference type="PANTHER" id="PTHR43232:SF2">
    <property type="entry name" value="MOLYBDENUM COFACTOR BIOSYNTHESIS PROTEIN B"/>
    <property type="match status" value="1"/>
</dbReference>
<reference evidence="7 8" key="1">
    <citation type="submission" date="2017-05" db="EMBL/GenBank/DDBJ databases">
        <title>The complete genome sequence of Deinococcus ficus isolated from the rhizosphere of the Ficus religiosa L. in Taiwan.</title>
        <authorList>
            <person name="Wu K.-M."/>
            <person name="Liao T.-L."/>
            <person name="Liu Y.-M."/>
            <person name="Young C.-C."/>
            <person name="Tsai S.-F."/>
        </authorList>
    </citation>
    <scope>NUCLEOTIDE SEQUENCE [LARGE SCALE GENOMIC DNA]</scope>
    <source>
        <strain evidence="7 8">CC-FR2-10</strain>
    </source>
</reference>
<dbReference type="STRING" id="317577.GCA_000419625_02660"/>
<name>A0A221SVK1_9DEIO</name>
<evidence type="ECO:0000256" key="2">
    <source>
        <dbReference type="ARBA" id="ARBA00005046"/>
    </source>
</evidence>